<proteinExistence type="predicted"/>
<protein>
    <submittedName>
        <fullName evidence="1">Uncharacterized protein</fullName>
    </submittedName>
</protein>
<keyword evidence="2" id="KW-1185">Reference proteome</keyword>
<reference evidence="2" key="1">
    <citation type="journal article" date="2019" name="Int. J. Syst. Evol. Microbiol.">
        <title>The Global Catalogue of Microorganisms (GCM) 10K type strain sequencing project: providing services to taxonomists for standard genome sequencing and annotation.</title>
        <authorList>
            <consortium name="The Broad Institute Genomics Platform"/>
            <consortium name="The Broad Institute Genome Sequencing Center for Infectious Disease"/>
            <person name="Wu L."/>
            <person name="Ma J."/>
        </authorList>
    </citation>
    <scope>NUCLEOTIDE SEQUENCE [LARGE SCALE GENOMIC DNA]</scope>
    <source>
        <strain evidence="2">CGMCC 1.15439</strain>
    </source>
</reference>
<evidence type="ECO:0000313" key="1">
    <source>
        <dbReference type="EMBL" id="GGA28686.1"/>
    </source>
</evidence>
<dbReference type="Proteomes" id="UP000620046">
    <property type="component" value="Unassembled WGS sequence"/>
</dbReference>
<organism evidence="1 2">
    <name type="scientific">Dyella nitratireducens</name>
    <dbReference type="NCBI Taxonomy" id="1849580"/>
    <lineage>
        <taxon>Bacteria</taxon>
        <taxon>Pseudomonadati</taxon>
        <taxon>Pseudomonadota</taxon>
        <taxon>Gammaproteobacteria</taxon>
        <taxon>Lysobacterales</taxon>
        <taxon>Rhodanobacteraceae</taxon>
        <taxon>Dyella</taxon>
    </lineage>
</organism>
<dbReference type="RefSeq" id="WP_188793776.1">
    <property type="nucleotide sequence ID" value="NZ_BMJA01000001.1"/>
</dbReference>
<sequence>MPATNRPLDEVDAQLLSACHSLGALADHIATHGLQEQLLINLERVAIGFRRLLVERCATMAAMKVTCAPEVL</sequence>
<gene>
    <name evidence="1" type="ORF">GCM10010981_16870</name>
</gene>
<comment type="caution">
    <text evidence="1">The sequence shown here is derived from an EMBL/GenBank/DDBJ whole genome shotgun (WGS) entry which is preliminary data.</text>
</comment>
<accession>A0ABQ1FSR7</accession>
<dbReference type="EMBL" id="BMJA01000001">
    <property type="protein sequence ID" value="GGA28686.1"/>
    <property type="molecule type" value="Genomic_DNA"/>
</dbReference>
<name>A0ABQ1FSR7_9GAMM</name>
<evidence type="ECO:0000313" key="2">
    <source>
        <dbReference type="Proteomes" id="UP000620046"/>
    </source>
</evidence>